<dbReference type="RefSeq" id="WP_007287776.1">
    <property type="nucleotide sequence ID" value="NZ_BAABXU010000001.1"/>
</dbReference>
<name>A0A6N3EXC5_9FIRM</name>
<keyword evidence="3" id="KW-1185">Reference proteome</keyword>
<organism evidence="2">
    <name type="scientific">Intestinibacter bartlettii</name>
    <dbReference type="NCBI Taxonomy" id="261299"/>
    <lineage>
        <taxon>Bacteria</taxon>
        <taxon>Bacillati</taxon>
        <taxon>Bacillota</taxon>
        <taxon>Clostridia</taxon>
        <taxon>Peptostreptococcales</taxon>
        <taxon>Peptostreptococcaceae</taxon>
        <taxon>Intestinibacter</taxon>
    </lineage>
</organism>
<proteinExistence type="predicted"/>
<evidence type="ECO:0000313" key="2">
    <source>
        <dbReference type="EMBL" id="VYU44081.1"/>
    </source>
</evidence>
<dbReference type="AlphaFoldDB" id="A0A6N3EXC5"/>
<dbReference type="GeneID" id="89565517"/>
<gene>
    <name evidence="2" type="ORF">IBLFYP30_02693</name>
    <name evidence="1" type="ORF">LIP50_14465</name>
</gene>
<dbReference type="EMBL" id="CACRUE010000039">
    <property type="protein sequence ID" value="VYU44081.1"/>
    <property type="molecule type" value="Genomic_DNA"/>
</dbReference>
<dbReference type="Pfam" id="PF11007">
    <property type="entry name" value="CotJA"/>
    <property type="match status" value="1"/>
</dbReference>
<dbReference type="EMBL" id="JAJBMB010000022">
    <property type="protein sequence ID" value="MCB5447406.1"/>
    <property type="molecule type" value="Genomic_DNA"/>
</dbReference>
<dbReference type="Proteomes" id="UP001299409">
    <property type="component" value="Unassembled WGS sequence"/>
</dbReference>
<reference evidence="2" key="1">
    <citation type="submission" date="2019-11" db="EMBL/GenBank/DDBJ databases">
        <authorList>
            <person name="Feng L."/>
        </authorList>
    </citation>
    <scope>NUCLEOTIDE SEQUENCE</scope>
    <source>
        <strain evidence="2">IbartlettiiLFYP30</strain>
    </source>
</reference>
<evidence type="ECO:0000313" key="3">
    <source>
        <dbReference type="Proteomes" id="UP001299409"/>
    </source>
</evidence>
<evidence type="ECO:0000313" key="1">
    <source>
        <dbReference type="EMBL" id="MCB5447406.1"/>
    </source>
</evidence>
<protein>
    <submittedName>
        <fullName evidence="1">Spore coat associated protein CotJA</fullName>
    </submittedName>
    <submittedName>
        <fullName evidence="2">Spore coat associated protein JA (CotJA)</fullName>
    </submittedName>
</protein>
<reference evidence="1 3" key="2">
    <citation type="submission" date="2021-10" db="EMBL/GenBank/DDBJ databases">
        <title>Collection of gut derived symbiotic bacterial strains cultured from healthy donors.</title>
        <authorList>
            <person name="Lin H."/>
            <person name="Littmann E."/>
            <person name="Claire K."/>
            <person name="Pamer E."/>
        </authorList>
    </citation>
    <scope>NUCLEOTIDE SEQUENCE [LARGE SCALE GENOMIC DNA]</scope>
    <source>
        <strain evidence="1 3">MSK.17.68</strain>
    </source>
</reference>
<dbReference type="InterPro" id="IPR020256">
    <property type="entry name" value="Spore_coat_CotJA"/>
</dbReference>
<accession>A0A6N3EXC5</accession>
<sequence>MEKTRGIKTNCGEQLARPYVNNQTLTKMYNLCTALKYGSLFPELYLFDSENYNAYLYKSPKNRLGGRR</sequence>